<dbReference type="InterPro" id="IPR036047">
    <property type="entry name" value="F-box-like_dom_sf"/>
</dbReference>
<evidence type="ECO:0000313" key="1">
    <source>
        <dbReference type="EMBL" id="KAJ7784092.1"/>
    </source>
</evidence>
<dbReference type="Proteomes" id="UP001215598">
    <property type="component" value="Unassembled WGS sequence"/>
</dbReference>
<dbReference type="AlphaFoldDB" id="A0AAD7P1T3"/>
<sequence length="483" mass="55068">METIPRKPKFLDLVEDVVILILSSCDIAAVLAVGQTNKYLNRLAFTRYLWFTLVKQLVQRNFIDSHPHGDAYLEGLTTQQLIEQVKRIAHGPKCWTDPNPQTENLLRRTVNRVKQTIVPTQLSPRPSALVKSQQIELHPEIGTPFGPFPGRNRTRLLPGGKYVLYLNEGRLECWSVFEDRIIWRHVCSMEQTTVLEFDAEMLEGDRAVVATCQRTWSQPQINYIEISTLDFKSGVSDLALVSRALDSSFHTPYTECTVCGDFVAVKFVTMLRKVLLINWRTRTRVMISIYDIVALIPSYLVFTTSYASGEHVLAASPLSSIPLWEPVTEDPPSSDVSAEDIPLRHAEVLSLQGPPIWPERPLWVFQNPLQDGLFRVWLYARVQDSQLLYHYTLKVRSTVSWRLVSLTQLPSTIYAVAAMSFSGHTLGRKESYQELQIIPPASRKDAARNRDVDDFEIFSLSLSRYSGALSYSTRQDIVIVYYD</sequence>
<evidence type="ECO:0000313" key="2">
    <source>
        <dbReference type="Proteomes" id="UP001215598"/>
    </source>
</evidence>
<dbReference type="SUPFAM" id="SSF81383">
    <property type="entry name" value="F-box domain"/>
    <property type="match status" value="1"/>
</dbReference>
<reference evidence="1" key="1">
    <citation type="submission" date="2023-03" db="EMBL/GenBank/DDBJ databases">
        <title>Massive genome expansion in bonnet fungi (Mycena s.s.) driven by repeated elements and novel gene families across ecological guilds.</title>
        <authorList>
            <consortium name="Lawrence Berkeley National Laboratory"/>
            <person name="Harder C.B."/>
            <person name="Miyauchi S."/>
            <person name="Viragh M."/>
            <person name="Kuo A."/>
            <person name="Thoen E."/>
            <person name="Andreopoulos B."/>
            <person name="Lu D."/>
            <person name="Skrede I."/>
            <person name="Drula E."/>
            <person name="Henrissat B."/>
            <person name="Morin E."/>
            <person name="Kohler A."/>
            <person name="Barry K."/>
            <person name="LaButti K."/>
            <person name="Morin E."/>
            <person name="Salamov A."/>
            <person name="Lipzen A."/>
            <person name="Mereny Z."/>
            <person name="Hegedus B."/>
            <person name="Baldrian P."/>
            <person name="Stursova M."/>
            <person name="Weitz H."/>
            <person name="Taylor A."/>
            <person name="Grigoriev I.V."/>
            <person name="Nagy L.G."/>
            <person name="Martin F."/>
            <person name="Kauserud H."/>
        </authorList>
    </citation>
    <scope>NUCLEOTIDE SEQUENCE</scope>
    <source>
        <strain evidence="1">CBHHK182m</strain>
    </source>
</reference>
<protein>
    <recommendedName>
        <fullName evidence="3">F-box domain-containing protein</fullName>
    </recommendedName>
</protein>
<name>A0AAD7P1T3_9AGAR</name>
<keyword evidence="2" id="KW-1185">Reference proteome</keyword>
<dbReference type="EMBL" id="JARKIB010000002">
    <property type="protein sequence ID" value="KAJ7784092.1"/>
    <property type="molecule type" value="Genomic_DNA"/>
</dbReference>
<accession>A0AAD7P1T3</accession>
<organism evidence="1 2">
    <name type="scientific">Mycena metata</name>
    <dbReference type="NCBI Taxonomy" id="1033252"/>
    <lineage>
        <taxon>Eukaryota</taxon>
        <taxon>Fungi</taxon>
        <taxon>Dikarya</taxon>
        <taxon>Basidiomycota</taxon>
        <taxon>Agaricomycotina</taxon>
        <taxon>Agaricomycetes</taxon>
        <taxon>Agaricomycetidae</taxon>
        <taxon>Agaricales</taxon>
        <taxon>Marasmiineae</taxon>
        <taxon>Mycenaceae</taxon>
        <taxon>Mycena</taxon>
    </lineage>
</organism>
<gene>
    <name evidence="1" type="ORF">B0H16DRAFT_1876660</name>
</gene>
<evidence type="ECO:0008006" key="3">
    <source>
        <dbReference type="Google" id="ProtNLM"/>
    </source>
</evidence>
<proteinExistence type="predicted"/>
<comment type="caution">
    <text evidence="1">The sequence shown here is derived from an EMBL/GenBank/DDBJ whole genome shotgun (WGS) entry which is preliminary data.</text>
</comment>